<dbReference type="EMBL" id="CP084166">
    <property type="protein sequence ID" value="UJG41668.1"/>
    <property type="molecule type" value="Genomic_DNA"/>
</dbReference>
<dbReference type="Proteomes" id="UP001201020">
    <property type="component" value="Chromosome"/>
</dbReference>
<sequence length="247" mass="28102">MVVWQNKIPISSIIFELVVVIALTFMVITIFARYFAKRKKPVLYLALAYLFYDLATLTSCIGRWLGYFSSIPYTEFSYTDFTTLFAYVLMAIANVFIAAFIDTIFIQKGVDFVAFFAILSGIIIGMIVPILNFEWGNMRSHVLIVSYHLILSILIFLILAIVSLREAKMNKKKIAKIGFALIGTYAIFMILLFVSFTSDSLLITYVDAFSKGYSPAYYFGWTLLVIGSIIGYLGLIMPKWFVKMLKL</sequence>
<keyword evidence="1" id="KW-0812">Transmembrane</keyword>
<organism evidence="2">
    <name type="scientific">Candidatus Heimdallarchaeum aukensis</name>
    <dbReference type="NCBI Taxonomy" id="2876573"/>
    <lineage>
        <taxon>Archaea</taxon>
        <taxon>Promethearchaeati</taxon>
        <taxon>Candidatus Heimdallarchaeota</taxon>
        <taxon>Candidatus Heimdallarchaeia (ex Rinke et al. 2021) (nom. nud.)</taxon>
        <taxon>Candidatus Heimdallarchaeales</taxon>
        <taxon>Candidatus Heimdallarchaeaceae</taxon>
        <taxon>Candidatus Heimdallarchaeum</taxon>
    </lineage>
</organism>
<accession>A0A9Y1FMJ0</accession>
<reference evidence="2" key="1">
    <citation type="journal article" date="2022" name="Nat. Microbiol.">
        <title>Unique mobile elements and scalable gene flow at the prokaryote-eukaryote boundary revealed by circularized Asgard archaea genomes.</title>
        <authorList>
            <person name="Wu F."/>
            <person name="Speth D.R."/>
            <person name="Philosof A."/>
            <person name="Cremiere A."/>
            <person name="Narayanan A."/>
            <person name="Barco R.A."/>
            <person name="Connon S.A."/>
            <person name="Amend J.P."/>
            <person name="Antoshechkin I.A."/>
            <person name="Orphan V.J."/>
        </authorList>
    </citation>
    <scope>NUCLEOTIDE SEQUENCE</scope>
    <source>
        <strain evidence="2">PM71</strain>
    </source>
</reference>
<feature type="transmembrane region" description="Helical" evidence="1">
    <location>
        <begin position="12"/>
        <end position="35"/>
    </location>
</feature>
<feature type="transmembrane region" description="Helical" evidence="1">
    <location>
        <begin position="174"/>
        <end position="196"/>
    </location>
</feature>
<evidence type="ECO:0000313" key="2">
    <source>
        <dbReference type="EMBL" id="UJG41668.1"/>
    </source>
</evidence>
<dbReference type="AlphaFoldDB" id="A0A9Y1FMJ0"/>
<feature type="transmembrane region" description="Helical" evidence="1">
    <location>
        <begin position="112"/>
        <end position="131"/>
    </location>
</feature>
<keyword evidence="1" id="KW-0472">Membrane</keyword>
<proteinExistence type="predicted"/>
<feature type="transmembrane region" description="Helical" evidence="1">
    <location>
        <begin position="143"/>
        <end position="162"/>
    </location>
</feature>
<feature type="transmembrane region" description="Helical" evidence="1">
    <location>
        <begin position="216"/>
        <end position="237"/>
    </location>
</feature>
<feature type="transmembrane region" description="Helical" evidence="1">
    <location>
        <begin position="42"/>
        <end position="64"/>
    </location>
</feature>
<feature type="transmembrane region" description="Helical" evidence="1">
    <location>
        <begin position="84"/>
        <end position="105"/>
    </location>
</feature>
<gene>
    <name evidence="2" type="ORF">K9W45_04175</name>
</gene>
<keyword evidence="1" id="KW-1133">Transmembrane helix</keyword>
<protein>
    <submittedName>
        <fullName evidence="2">Uncharacterized protein</fullName>
    </submittedName>
</protein>
<evidence type="ECO:0000256" key="1">
    <source>
        <dbReference type="SAM" id="Phobius"/>
    </source>
</evidence>
<name>A0A9Y1FMJ0_9ARCH</name>